<comment type="caution">
    <text evidence="2">The sequence shown here is derived from an EMBL/GenBank/DDBJ whole genome shotgun (WGS) entry which is preliminary data.</text>
</comment>
<reference evidence="2" key="1">
    <citation type="submission" date="2021-02" db="EMBL/GenBank/DDBJ databases">
        <authorList>
            <person name="Nowell W R."/>
        </authorList>
    </citation>
    <scope>NUCLEOTIDE SEQUENCE</scope>
</reference>
<evidence type="ECO:0000313" key="4">
    <source>
        <dbReference type="Proteomes" id="UP000663829"/>
    </source>
</evidence>
<keyword evidence="4" id="KW-1185">Reference proteome</keyword>
<feature type="compositionally biased region" description="Polar residues" evidence="1">
    <location>
        <begin position="75"/>
        <end position="133"/>
    </location>
</feature>
<evidence type="ECO:0000256" key="1">
    <source>
        <dbReference type="SAM" id="MobiDB-lite"/>
    </source>
</evidence>
<dbReference type="Proteomes" id="UP000681722">
    <property type="component" value="Unassembled WGS sequence"/>
</dbReference>
<accession>A0A814KYK9</accession>
<feature type="region of interest" description="Disordered" evidence="1">
    <location>
        <begin position="66"/>
        <end position="133"/>
    </location>
</feature>
<evidence type="ECO:0000313" key="3">
    <source>
        <dbReference type="EMBL" id="CAF3826480.1"/>
    </source>
</evidence>
<dbReference type="AlphaFoldDB" id="A0A814KYK9"/>
<dbReference type="Proteomes" id="UP000663829">
    <property type="component" value="Unassembled WGS sequence"/>
</dbReference>
<protein>
    <submittedName>
        <fullName evidence="2">Uncharacterized protein</fullName>
    </submittedName>
</protein>
<dbReference type="EMBL" id="CAJNOQ010004404">
    <property type="protein sequence ID" value="CAF1057697.1"/>
    <property type="molecule type" value="Genomic_DNA"/>
</dbReference>
<sequence>MLAFSLTPQSSSSDIMDSLISEQYDAALKKLKEKCTTRRSAPATTNPLDLLLAKKAKLESSIFMNAFDDDDDPVTTASTTNVDSPPTNSIPPTIQDNKPNTCSSPSQDRSISPARTESSVNNSTASSFLTMPTNVTTNEMRSIANLDGNDDNSINNYLTNNNYNTPDDMKMIKQ</sequence>
<proteinExistence type="predicted"/>
<gene>
    <name evidence="2" type="ORF">GPM918_LOCUS16616</name>
    <name evidence="3" type="ORF">SRO942_LOCUS16616</name>
</gene>
<dbReference type="EMBL" id="CAJOBC010004404">
    <property type="protein sequence ID" value="CAF3826480.1"/>
    <property type="molecule type" value="Genomic_DNA"/>
</dbReference>
<name>A0A814KYK9_9BILA</name>
<evidence type="ECO:0000313" key="2">
    <source>
        <dbReference type="EMBL" id="CAF1057697.1"/>
    </source>
</evidence>
<organism evidence="2 4">
    <name type="scientific">Didymodactylos carnosus</name>
    <dbReference type="NCBI Taxonomy" id="1234261"/>
    <lineage>
        <taxon>Eukaryota</taxon>
        <taxon>Metazoa</taxon>
        <taxon>Spiralia</taxon>
        <taxon>Gnathifera</taxon>
        <taxon>Rotifera</taxon>
        <taxon>Eurotatoria</taxon>
        <taxon>Bdelloidea</taxon>
        <taxon>Philodinida</taxon>
        <taxon>Philodinidae</taxon>
        <taxon>Didymodactylos</taxon>
    </lineage>
</organism>